<dbReference type="InterPro" id="IPR011009">
    <property type="entry name" value="Kinase-like_dom_sf"/>
</dbReference>
<gene>
    <name evidence="1" type="ORF">SAMN02745725_02665</name>
</gene>
<dbReference type="AlphaFoldDB" id="A0A1M6JQF1"/>
<name>A0A1M6JQF1_PSEXY</name>
<evidence type="ECO:0000313" key="1">
    <source>
        <dbReference type="EMBL" id="SHJ48985.1"/>
    </source>
</evidence>
<protein>
    <recommendedName>
        <fullName evidence="3">Phosphotransferase enzyme family protein</fullName>
    </recommendedName>
</protein>
<dbReference type="EMBL" id="FQYQ01000025">
    <property type="protein sequence ID" value="SHJ48985.1"/>
    <property type="molecule type" value="Genomic_DNA"/>
</dbReference>
<keyword evidence="2" id="KW-1185">Reference proteome</keyword>
<evidence type="ECO:0000313" key="2">
    <source>
        <dbReference type="Proteomes" id="UP000184185"/>
    </source>
</evidence>
<organism evidence="1 2">
    <name type="scientific">Pseudobutyrivibrio xylanivorans DSM 14809</name>
    <dbReference type="NCBI Taxonomy" id="1123012"/>
    <lineage>
        <taxon>Bacteria</taxon>
        <taxon>Bacillati</taxon>
        <taxon>Bacillota</taxon>
        <taxon>Clostridia</taxon>
        <taxon>Lachnospirales</taxon>
        <taxon>Lachnospiraceae</taxon>
        <taxon>Pseudobutyrivibrio</taxon>
    </lineage>
</organism>
<proteinExistence type="predicted"/>
<evidence type="ECO:0008006" key="3">
    <source>
        <dbReference type="Google" id="ProtNLM"/>
    </source>
</evidence>
<dbReference type="OrthoDB" id="9814110at2"/>
<sequence>MKTIVIYDDTGRKSEVIADIIGEKGFADVVVKKRCLEEYYKDEMEKVFSDVVWKKVRSVFEYAELLKHLEVYNMQDVRVIHCFSNYIVSDAAAAKLSFEKLSFIDEPFGALDGNRAVAALFPNLDSYVAFCKNIIAGRKAWDLVKEMEEHFNIAGMVDIGIIANFIQCVTGNFDSRYFNSLKGNEYTLVKSSTNKKKIKAEYDFYHLLPEDMKYWFVMPFDYKEDDQKASYTMERLHMTDLAIKWVHGSMDKSEFEALMDKYFYFFKCRHAKECLDAEYQAMADELYINKVNSRIEDLKKLPEYKRIETLLSADGKLTIDNLLERYYALKDKIEARNKYPRELVIGHGDPCFANTLYNKSTQTLKFIDPKGASKEEDLWTNPYYDVAKLSHSVCGKYDFFNNGLFDIRIADDFSYDLDIPFDNTEYMKIFKAKAEENGFDYLTVRIYEASLFISMLPLHIDNPHKVFGFILNVDRILKEIEADV</sequence>
<reference evidence="1 2" key="1">
    <citation type="submission" date="2016-11" db="EMBL/GenBank/DDBJ databases">
        <authorList>
            <person name="Jaros S."/>
            <person name="Januszkiewicz K."/>
            <person name="Wedrychowicz H."/>
        </authorList>
    </citation>
    <scope>NUCLEOTIDE SEQUENCE [LARGE SCALE GENOMIC DNA]</scope>
    <source>
        <strain evidence="1 2">DSM 14809</strain>
    </source>
</reference>
<dbReference type="SUPFAM" id="SSF56112">
    <property type="entry name" value="Protein kinase-like (PK-like)"/>
    <property type="match status" value="1"/>
</dbReference>
<accession>A0A1M6JQF1</accession>
<dbReference type="Proteomes" id="UP000184185">
    <property type="component" value="Unassembled WGS sequence"/>
</dbReference>
<dbReference type="RefSeq" id="WP_072918878.1">
    <property type="nucleotide sequence ID" value="NZ_FQYQ01000025.1"/>
</dbReference>